<evidence type="ECO:0000313" key="3">
    <source>
        <dbReference type="Proteomes" id="UP000070452"/>
    </source>
</evidence>
<proteinExistence type="predicted"/>
<dbReference type="Gene3D" id="3.10.580.10">
    <property type="entry name" value="CBS-domain"/>
    <property type="match status" value="1"/>
</dbReference>
<evidence type="ECO:0000313" key="2">
    <source>
        <dbReference type="EMBL" id="KWX19304.1"/>
    </source>
</evidence>
<feature type="domain" description="CBS" evidence="1">
    <location>
        <begin position="110"/>
        <end position="146"/>
    </location>
</feature>
<dbReference type="RefSeq" id="WP_002299709.1">
    <property type="nucleotide sequence ID" value="NZ_CP072894.1"/>
</dbReference>
<dbReference type="EMBL" id="LRHK01000001">
    <property type="protein sequence ID" value="KWX19304.1"/>
    <property type="molecule type" value="Genomic_DNA"/>
</dbReference>
<dbReference type="InterPro" id="IPR046342">
    <property type="entry name" value="CBS_dom_sf"/>
</dbReference>
<dbReference type="SUPFAM" id="SSF54631">
    <property type="entry name" value="CBS-domain pair"/>
    <property type="match status" value="1"/>
</dbReference>
<dbReference type="Pfam" id="PF00571">
    <property type="entry name" value="CBS"/>
    <property type="match status" value="2"/>
</dbReference>
<accession>A0A132PAH2</accession>
<reference evidence="2 3" key="1">
    <citation type="submission" date="2016-01" db="EMBL/GenBank/DDBJ databases">
        <title>Molecular Mechanisms for transfer of large genomic segments between Enterococcus faecium strains.</title>
        <authorList>
            <person name="Garcia-Solache M.A."/>
            <person name="Lebreton F."/>
            <person name="Mclaughlin R.E."/>
            <person name="Whiteaker J.D."/>
            <person name="Gilmore M.S."/>
            <person name="Rice L.B."/>
        </authorList>
    </citation>
    <scope>NUCLEOTIDE SEQUENCE [LARGE SCALE GENOMIC DNA]</scope>
    <source>
        <strain evidence="2 3">D344RRF x C68</strain>
    </source>
</reference>
<dbReference type="InterPro" id="IPR000644">
    <property type="entry name" value="CBS_dom"/>
</dbReference>
<gene>
    <name evidence="2" type="ORF">AWT83_12790</name>
</gene>
<sequence>MANSDLFLISFNRIEKWMRDEMGNARNMGFTELVRRLAHRKQLMIRKYEDDLLQLAQLRNAIVHDRIAVDFVIAEPNDWTVKRIQLIEQELIQPETVLPRFAKRVTGFEQDLPLLELLKIVAEKRYSQFPLYNKGKFVALITLRNIGFWLAKESQKGPVDLTNKRALDLIIQNGKYTNYHFVPAKTHIYEVEAMFREQGTLEAVLITKDGNPDGNLLGIVRPRDIYKQIEKD</sequence>
<organism evidence="2 3">
    <name type="scientific">Enterococcus faecium</name>
    <name type="common">Streptococcus faecium</name>
    <dbReference type="NCBI Taxonomy" id="1352"/>
    <lineage>
        <taxon>Bacteria</taxon>
        <taxon>Bacillati</taxon>
        <taxon>Bacillota</taxon>
        <taxon>Bacilli</taxon>
        <taxon>Lactobacillales</taxon>
        <taxon>Enterococcaceae</taxon>
        <taxon>Enterococcus</taxon>
    </lineage>
</organism>
<name>A0A132PAH2_ENTFC</name>
<feature type="domain" description="CBS" evidence="1">
    <location>
        <begin position="178"/>
        <end position="229"/>
    </location>
</feature>
<dbReference type="AlphaFoldDB" id="A0A132PAH2"/>
<evidence type="ECO:0000259" key="1">
    <source>
        <dbReference type="Pfam" id="PF00571"/>
    </source>
</evidence>
<protein>
    <recommendedName>
        <fullName evidence="1">CBS domain-containing protein</fullName>
    </recommendedName>
</protein>
<comment type="caution">
    <text evidence="2">The sequence shown here is derived from an EMBL/GenBank/DDBJ whole genome shotgun (WGS) entry which is preliminary data.</text>
</comment>
<dbReference type="Proteomes" id="UP000070452">
    <property type="component" value="Unassembled WGS sequence"/>
</dbReference>